<sequence length="38" mass="3961">MPHFGQLFGDGSLSDSSSSLGTTKSSISTPEYQSITLP</sequence>
<feature type="compositionally biased region" description="Low complexity" evidence="1">
    <location>
        <begin position="9"/>
        <end position="29"/>
    </location>
</feature>
<dbReference type="EMBL" id="GGEC01051862">
    <property type="protein sequence ID" value="MBX32346.1"/>
    <property type="molecule type" value="Transcribed_RNA"/>
</dbReference>
<dbReference type="AlphaFoldDB" id="A0A2P2MQ53"/>
<evidence type="ECO:0000256" key="1">
    <source>
        <dbReference type="SAM" id="MobiDB-lite"/>
    </source>
</evidence>
<protein>
    <submittedName>
        <fullName evidence="2">Uncharacterized protein LOC8283401</fullName>
    </submittedName>
</protein>
<name>A0A2P2MQ53_RHIMU</name>
<accession>A0A2P2MQ53</accession>
<reference evidence="2" key="1">
    <citation type="submission" date="2018-02" db="EMBL/GenBank/DDBJ databases">
        <title>Rhizophora mucronata_Transcriptome.</title>
        <authorList>
            <person name="Meera S.P."/>
            <person name="Sreeshan A."/>
            <person name="Augustine A."/>
        </authorList>
    </citation>
    <scope>NUCLEOTIDE SEQUENCE</scope>
    <source>
        <tissue evidence="2">Leaf</tissue>
    </source>
</reference>
<feature type="region of interest" description="Disordered" evidence="1">
    <location>
        <begin position="1"/>
        <end position="38"/>
    </location>
</feature>
<organism evidence="2">
    <name type="scientific">Rhizophora mucronata</name>
    <name type="common">Asiatic mangrove</name>
    <dbReference type="NCBI Taxonomy" id="61149"/>
    <lineage>
        <taxon>Eukaryota</taxon>
        <taxon>Viridiplantae</taxon>
        <taxon>Streptophyta</taxon>
        <taxon>Embryophyta</taxon>
        <taxon>Tracheophyta</taxon>
        <taxon>Spermatophyta</taxon>
        <taxon>Magnoliopsida</taxon>
        <taxon>eudicotyledons</taxon>
        <taxon>Gunneridae</taxon>
        <taxon>Pentapetalae</taxon>
        <taxon>rosids</taxon>
        <taxon>fabids</taxon>
        <taxon>Malpighiales</taxon>
        <taxon>Rhizophoraceae</taxon>
        <taxon>Rhizophora</taxon>
    </lineage>
</organism>
<proteinExistence type="predicted"/>
<evidence type="ECO:0000313" key="2">
    <source>
        <dbReference type="EMBL" id="MBX32346.1"/>
    </source>
</evidence>